<dbReference type="Proteomes" id="UP001143486">
    <property type="component" value="Unassembled WGS sequence"/>
</dbReference>
<keyword evidence="3" id="KW-0847">Vitamin C</keyword>
<dbReference type="PROSITE" id="PS51471">
    <property type="entry name" value="FE2OG_OXY"/>
    <property type="match status" value="1"/>
</dbReference>
<dbReference type="GO" id="GO:0031418">
    <property type="term" value="F:L-ascorbic acid binding"/>
    <property type="evidence" value="ECO:0007669"/>
    <property type="project" value="UniProtKB-KW"/>
</dbReference>
<evidence type="ECO:0000256" key="3">
    <source>
        <dbReference type="ARBA" id="ARBA00022896"/>
    </source>
</evidence>
<organism evidence="8 9">
    <name type="scientific">Maricaulis virginensis</name>
    <dbReference type="NCBI Taxonomy" id="144022"/>
    <lineage>
        <taxon>Bacteria</taxon>
        <taxon>Pseudomonadati</taxon>
        <taxon>Pseudomonadota</taxon>
        <taxon>Alphaproteobacteria</taxon>
        <taxon>Maricaulales</taxon>
        <taxon>Maricaulaceae</taxon>
        <taxon>Maricaulis</taxon>
    </lineage>
</organism>
<comment type="caution">
    <text evidence="8">The sequence shown here is derived from an EMBL/GenBank/DDBJ whole genome shotgun (WGS) entry which is preliminary data.</text>
</comment>
<sequence length="413" mass="44206">MTVSTNDPSAPAPTALREWREGRHSNAIDRLDNAARAGDEAALSLLVQLCGHEPGMAETRARAFAAMEAMPDSMMRNRHRAYFQAAGLAGPANWALALQDRYAQAEKGDWLAHTELGLLALMAGDAATGTAWLEQAAQAGSGLAIAALLRLGSDTGMLSPVARETGGGFSRSGHPMAQGLISRAQPLPLADGPQTAPGEVGPRLERIAEAIDTIPRADERMSDAPRIERWDDVLPGAACDYLTVGASPLLMPAQIHDPKTGETRQDPYRTSLTAAIPEQAMDLVSFAIKTRMAALSNRPVDTGEALAVLAYRPGEEYRAHFDFILDVPGEATHDLERRGQRVSTSLIRLNSEFTGGETRFPRLDLAWSGGRGSALSFDNVSADGQCDKASLHTGEPVKDGVKVIASLWLRERA</sequence>
<evidence type="ECO:0000313" key="8">
    <source>
        <dbReference type="EMBL" id="GLK51644.1"/>
    </source>
</evidence>
<accession>A0A9W6MN97</accession>
<evidence type="ECO:0000256" key="2">
    <source>
        <dbReference type="ARBA" id="ARBA00022723"/>
    </source>
</evidence>
<evidence type="ECO:0000256" key="1">
    <source>
        <dbReference type="ARBA" id="ARBA00001961"/>
    </source>
</evidence>
<evidence type="ECO:0000256" key="5">
    <source>
        <dbReference type="ARBA" id="ARBA00023002"/>
    </source>
</evidence>
<evidence type="ECO:0000259" key="7">
    <source>
        <dbReference type="PROSITE" id="PS51471"/>
    </source>
</evidence>
<dbReference type="InterPro" id="IPR044862">
    <property type="entry name" value="Pro_4_hyd_alph_FE2OG_OXY"/>
</dbReference>
<dbReference type="InterPro" id="IPR005123">
    <property type="entry name" value="Oxoglu/Fe-dep_dioxygenase_dom"/>
</dbReference>
<name>A0A9W6MN97_9PROT</name>
<dbReference type="InterPro" id="IPR045054">
    <property type="entry name" value="P4HA-like"/>
</dbReference>
<evidence type="ECO:0000256" key="4">
    <source>
        <dbReference type="ARBA" id="ARBA00022964"/>
    </source>
</evidence>
<evidence type="ECO:0000256" key="6">
    <source>
        <dbReference type="ARBA" id="ARBA00023004"/>
    </source>
</evidence>
<dbReference type="GO" id="GO:0051213">
    <property type="term" value="F:dioxygenase activity"/>
    <property type="evidence" value="ECO:0007669"/>
    <property type="project" value="UniProtKB-KW"/>
</dbReference>
<dbReference type="PANTHER" id="PTHR10869:SF246">
    <property type="entry name" value="TRANSMEMBRANE PROLYL 4-HYDROXYLASE"/>
    <property type="match status" value="1"/>
</dbReference>
<keyword evidence="5" id="KW-0560">Oxidoreductase</keyword>
<keyword evidence="2" id="KW-0479">Metal-binding</keyword>
<comment type="cofactor">
    <cofactor evidence="1">
        <name>L-ascorbate</name>
        <dbReference type="ChEBI" id="CHEBI:38290"/>
    </cofactor>
</comment>
<dbReference type="PANTHER" id="PTHR10869">
    <property type="entry name" value="PROLYL 4-HYDROXYLASE ALPHA SUBUNIT"/>
    <property type="match status" value="1"/>
</dbReference>
<dbReference type="Pfam" id="PF13640">
    <property type="entry name" value="2OG-FeII_Oxy_3"/>
    <property type="match status" value="1"/>
</dbReference>
<dbReference type="Gene3D" id="2.60.120.620">
    <property type="entry name" value="q2cbj1_9rhob like domain"/>
    <property type="match status" value="1"/>
</dbReference>
<keyword evidence="9" id="KW-1185">Reference proteome</keyword>
<dbReference type="GO" id="GO:0016705">
    <property type="term" value="F:oxidoreductase activity, acting on paired donors, with incorporation or reduction of molecular oxygen"/>
    <property type="evidence" value="ECO:0007669"/>
    <property type="project" value="InterPro"/>
</dbReference>
<dbReference type="AlphaFoldDB" id="A0A9W6MN97"/>
<dbReference type="InterPro" id="IPR006620">
    <property type="entry name" value="Pro_4_hyd_alph"/>
</dbReference>
<gene>
    <name evidence="8" type="ORF">GCM10017621_11520</name>
</gene>
<dbReference type="RefSeq" id="WP_271186022.1">
    <property type="nucleotide sequence ID" value="NZ_BSFE01000002.1"/>
</dbReference>
<reference evidence="8" key="2">
    <citation type="submission" date="2023-01" db="EMBL/GenBank/DDBJ databases">
        <authorList>
            <person name="Sun Q."/>
            <person name="Evtushenko L."/>
        </authorList>
    </citation>
    <scope>NUCLEOTIDE SEQUENCE</scope>
    <source>
        <strain evidence="8">VKM B-1513</strain>
    </source>
</reference>
<evidence type="ECO:0000313" key="9">
    <source>
        <dbReference type="Proteomes" id="UP001143486"/>
    </source>
</evidence>
<keyword evidence="6" id="KW-0408">Iron</keyword>
<reference evidence="8" key="1">
    <citation type="journal article" date="2014" name="Int. J. Syst. Evol. Microbiol.">
        <title>Complete genome sequence of Corynebacterium casei LMG S-19264T (=DSM 44701T), isolated from a smear-ripened cheese.</title>
        <authorList>
            <consortium name="US DOE Joint Genome Institute (JGI-PGF)"/>
            <person name="Walter F."/>
            <person name="Albersmeier A."/>
            <person name="Kalinowski J."/>
            <person name="Ruckert C."/>
        </authorList>
    </citation>
    <scope>NUCLEOTIDE SEQUENCE</scope>
    <source>
        <strain evidence="8">VKM B-1513</strain>
    </source>
</reference>
<dbReference type="SUPFAM" id="SSF81901">
    <property type="entry name" value="HCP-like"/>
    <property type="match status" value="1"/>
</dbReference>
<protein>
    <recommendedName>
        <fullName evidence="7">Fe2OG dioxygenase domain-containing protein</fullName>
    </recommendedName>
</protein>
<dbReference type="EMBL" id="BSFE01000002">
    <property type="protein sequence ID" value="GLK51644.1"/>
    <property type="molecule type" value="Genomic_DNA"/>
</dbReference>
<dbReference type="SMART" id="SM00702">
    <property type="entry name" value="P4Hc"/>
    <property type="match status" value="1"/>
</dbReference>
<dbReference type="GO" id="GO:0005506">
    <property type="term" value="F:iron ion binding"/>
    <property type="evidence" value="ECO:0007669"/>
    <property type="project" value="InterPro"/>
</dbReference>
<keyword evidence="4" id="KW-0223">Dioxygenase</keyword>
<proteinExistence type="predicted"/>
<feature type="domain" description="Fe2OG dioxygenase" evidence="7">
    <location>
        <begin position="301"/>
        <end position="411"/>
    </location>
</feature>